<reference evidence="7 8" key="1">
    <citation type="submission" date="2021-09" db="EMBL/GenBank/DDBJ databases">
        <title>Genomic insights and catalytic innovation underlie evolution of tropane alkaloids biosynthesis.</title>
        <authorList>
            <person name="Wang Y.-J."/>
            <person name="Tian T."/>
            <person name="Huang J.-P."/>
            <person name="Huang S.-X."/>
        </authorList>
    </citation>
    <scope>NUCLEOTIDE SEQUENCE [LARGE SCALE GENOMIC DNA]</scope>
    <source>
        <strain evidence="7">KIB-2018</strain>
        <tissue evidence="7">Leaf</tissue>
    </source>
</reference>
<dbReference type="CDD" id="cd16100">
    <property type="entry name" value="ARID"/>
    <property type="match status" value="1"/>
</dbReference>
<feature type="compositionally biased region" description="Basic and acidic residues" evidence="5">
    <location>
        <begin position="82"/>
        <end position="102"/>
    </location>
</feature>
<evidence type="ECO:0000313" key="8">
    <source>
        <dbReference type="Proteomes" id="UP001159364"/>
    </source>
</evidence>
<feature type="compositionally biased region" description="Basic and acidic residues" evidence="5">
    <location>
        <begin position="110"/>
        <end position="128"/>
    </location>
</feature>
<dbReference type="FunFam" id="1.10.150.60:FF:000009">
    <property type="entry name" value="AT-rich interactive domain-containing protein 3"/>
    <property type="match status" value="1"/>
</dbReference>
<evidence type="ECO:0000256" key="3">
    <source>
        <dbReference type="ARBA" id="ARBA00023163"/>
    </source>
</evidence>
<dbReference type="PROSITE" id="PS51011">
    <property type="entry name" value="ARID"/>
    <property type="match status" value="1"/>
</dbReference>
<dbReference type="SUPFAM" id="SSF46774">
    <property type="entry name" value="ARID-like"/>
    <property type="match status" value="1"/>
</dbReference>
<evidence type="ECO:0000256" key="4">
    <source>
        <dbReference type="ARBA" id="ARBA00023242"/>
    </source>
</evidence>
<dbReference type="GO" id="GO:0003677">
    <property type="term" value="F:DNA binding"/>
    <property type="evidence" value="ECO:0007669"/>
    <property type="project" value="UniProtKB-KW"/>
</dbReference>
<dbReference type="EMBL" id="JAIWQS010000006">
    <property type="protein sequence ID" value="KAJ8762125.1"/>
    <property type="molecule type" value="Genomic_DNA"/>
</dbReference>
<keyword evidence="3" id="KW-0804">Transcription</keyword>
<sequence length="377" mass="42430">MTDTEMPAQDLEDDPGVKPVEDGVQAQQNQQSDAHHQVTAGDNTLTLPSDVPMTDVQPSSHDLPDVLVSSQDKISPASNGNDVRRDKVPEQKFDGPPEDKPVLESNLGEKLPERRFGDGDVEIFERQPETATPLPLKKYPTHKSKHDISSKSKSVWTDVERGESDESGTPEERASFMKELETFYRENALEFKPPKFYGEPLNCLKLWRAVIKLGGYEVVTASKLWRQVGESFHPPKTCTTVSWTFRIFYEKALLEYEKHKRQNGELQLPGSPVHQSTNVEKETSGYQPPGSGSGRERRIAATRAMQGWHAQRLLGYGEISEPIIKDKNLNTATKREKTLKSIGLHKQKTNNMDPADKHGSNEADRELRLLLFPLPLN</sequence>
<organism evidence="7 8">
    <name type="scientific">Erythroxylum novogranatense</name>
    <dbReference type="NCBI Taxonomy" id="1862640"/>
    <lineage>
        <taxon>Eukaryota</taxon>
        <taxon>Viridiplantae</taxon>
        <taxon>Streptophyta</taxon>
        <taxon>Embryophyta</taxon>
        <taxon>Tracheophyta</taxon>
        <taxon>Spermatophyta</taxon>
        <taxon>Magnoliopsida</taxon>
        <taxon>eudicotyledons</taxon>
        <taxon>Gunneridae</taxon>
        <taxon>Pentapetalae</taxon>
        <taxon>rosids</taxon>
        <taxon>fabids</taxon>
        <taxon>Malpighiales</taxon>
        <taxon>Erythroxylaceae</taxon>
        <taxon>Erythroxylum</taxon>
    </lineage>
</organism>
<dbReference type="InterPro" id="IPR001606">
    <property type="entry name" value="ARID_dom"/>
</dbReference>
<protein>
    <recommendedName>
        <fullName evidence="6">ARID domain-containing protein</fullName>
    </recommendedName>
</protein>
<dbReference type="Proteomes" id="UP001159364">
    <property type="component" value="Linkage Group LG06"/>
</dbReference>
<dbReference type="PANTHER" id="PTHR15348:SF17">
    <property type="entry name" value="AT-RICH INTERACTIVE DOMAIN-CONTAINING PROTEIN 5"/>
    <property type="match status" value="1"/>
</dbReference>
<evidence type="ECO:0000259" key="6">
    <source>
        <dbReference type="PROSITE" id="PS51011"/>
    </source>
</evidence>
<dbReference type="InterPro" id="IPR036431">
    <property type="entry name" value="ARID_dom_sf"/>
</dbReference>
<gene>
    <name evidence="7" type="ORF">K2173_007275</name>
</gene>
<dbReference type="Gene3D" id="1.10.150.60">
    <property type="entry name" value="ARID DNA-binding domain"/>
    <property type="match status" value="1"/>
</dbReference>
<keyword evidence="1" id="KW-0805">Transcription regulation</keyword>
<dbReference type="PANTHER" id="PTHR15348">
    <property type="entry name" value="AT-RICH INTERACTIVE DOMAIN-CONTAINING PROTEIN ARID DOMAIN- CONTAINING PROTEIN DEAD RINGER PROTEIN B-CELL REGULATOR OF IGH TRANSCRIPTION BRIGHT"/>
    <property type="match status" value="1"/>
</dbReference>
<feature type="domain" description="ARID" evidence="6">
    <location>
        <begin position="170"/>
        <end position="261"/>
    </location>
</feature>
<evidence type="ECO:0000313" key="7">
    <source>
        <dbReference type="EMBL" id="KAJ8762125.1"/>
    </source>
</evidence>
<accession>A0AAV8T794</accession>
<keyword evidence="2" id="KW-0238">DNA-binding</keyword>
<dbReference type="SMART" id="SM00501">
    <property type="entry name" value="BRIGHT"/>
    <property type="match status" value="1"/>
</dbReference>
<feature type="compositionally biased region" description="Basic and acidic residues" evidence="5">
    <location>
        <begin position="158"/>
        <end position="173"/>
    </location>
</feature>
<keyword evidence="8" id="KW-1185">Reference proteome</keyword>
<dbReference type="GO" id="GO:0005634">
    <property type="term" value="C:nucleus"/>
    <property type="evidence" value="ECO:0007669"/>
    <property type="project" value="TreeGrafter"/>
</dbReference>
<dbReference type="AlphaFoldDB" id="A0AAV8T794"/>
<dbReference type="SMART" id="SM01014">
    <property type="entry name" value="ARID"/>
    <property type="match status" value="1"/>
</dbReference>
<proteinExistence type="predicted"/>
<comment type="caution">
    <text evidence="7">The sequence shown here is derived from an EMBL/GenBank/DDBJ whole genome shotgun (WGS) entry which is preliminary data.</text>
</comment>
<feature type="region of interest" description="Disordered" evidence="5">
    <location>
        <begin position="1"/>
        <end position="173"/>
    </location>
</feature>
<evidence type="ECO:0000256" key="1">
    <source>
        <dbReference type="ARBA" id="ARBA00023015"/>
    </source>
</evidence>
<dbReference type="Pfam" id="PF01388">
    <property type="entry name" value="ARID"/>
    <property type="match status" value="1"/>
</dbReference>
<evidence type="ECO:0000256" key="2">
    <source>
        <dbReference type="ARBA" id="ARBA00023125"/>
    </source>
</evidence>
<feature type="region of interest" description="Disordered" evidence="5">
    <location>
        <begin position="263"/>
        <end position="295"/>
    </location>
</feature>
<keyword evidence="4" id="KW-0539">Nucleus</keyword>
<dbReference type="InterPro" id="IPR045147">
    <property type="entry name" value="ARI3A/B/C"/>
</dbReference>
<feature type="compositionally biased region" description="Polar residues" evidence="5">
    <location>
        <begin position="68"/>
        <end position="81"/>
    </location>
</feature>
<name>A0AAV8T794_9ROSI</name>
<evidence type="ECO:0000256" key="5">
    <source>
        <dbReference type="SAM" id="MobiDB-lite"/>
    </source>
</evidence>
<dbReference type="GO" id="GO:0006357">
    <property type="term" value="P:regulation of transcription by RNA polymerase II"/>
    <property type="evidence" value="ECO:0007669"/>
    <property type="project" value="InterPro"/>
</dbReference>